<dbReference type="AlphaFoldDB" id="V4AKW5"/>
<feature type="region of interest" description="Disordered" evidence="1">
    <location>
        <begin position="465"/>
        <end position="488"/>
    </location>
</feature>
<dbReference type="KEGG" id="lgi:LOTGIDRAFT_161440"/>
<dbReference type="Proteomes" id="UP000030746">
    <property type="component" value="Unassembled WGS sequence"/>
</dbReference>
<dbReference type="HOGENOM" id="CLU_536689_0_0_1"/>
<proteinExistence type="predicted"/>
<dbReference type="GeneID" id="20238700"/>
<evidence type="ECO:0000256" key="1">
    <source>
        <dbReference type="SAM" id="MobiDB-lite"/>
    </source>
</evidence>
<gene>
    <name evidence="2" type="ORF">LOTGIDRAFT_161440</name>
</gene>
<organism evidence="2 3">
    <name type="scientific">Lottia gigantea</name>
    <name type="common">Giant owl limpet</name>
    <dbReference type="NCBI Taxonomy" id="225164"/>
    <lineage>
        <taxon>Eukaryota</taxon>
        <taxon>Metazoa</taxon>
        <taxon>Spiralia</taxon>
        <taxon>Lophotrochozoa</taxon>
        <taxon>Mollusca</taxon>
        <taxon>Gastropoda</taxon>
        <taxon>Patellogastropoda</taxon>
        <taxon>Lottioidea</taxon>
        <taxon>Lottiidae</taxon>
        <taxon>Lottia</taxon>
    </lineage>
</organism>
<sequence length="508" mass="57726">MNNHFHSNCLSNSCLNGNKQVIRRRGRKLPHVPRQTKYKPNVFWPTYRGAVSWLRQHQKILDTAIGLLEIYPNIISDYSLDSFWDFIKPFLYPDKSEKLTLHRKTTGNPKRPTKQTAVILPKINTKIPLISVTHDSDPENESEIGIETVTDNHKVSRVCVSGKLQDKHEIDYTPQIVEELTSFSFVFYISPINRSNDVLYEADSLIFLLGDYTLSDDYCCESLVSAWSLDIPTVFVRNKNFKLSSPLPDTFIKHAINIDGGWRGGGRSLSPSVGASSLRLKRDRFKRSDSATSVLTGSYKDSKASVCSSDLVFYLLNGYREAVVYDDKLSDITSREIKLLLSKKMEFSRTFSSMSKHPEEIIKNKNSDNLEEHSNLFNRNTDSGQFLRIPDPLECLNIETELFPTRLEEPRPSNLEKTMHLTVPPDIDQDPDSGVHSPIEKETFYLVYPDPLASLRTTCPQIVKWPPDEEDGPLFSPDSPSTLDSPITFSDIDLSKEINHDLSSPDGF</sequence>
<keyword evidence="3" id="KW-1185">Reference proteome</keyword>
<name>V4AKW5_LOTGI</name>
<protein>
    <submittedName>
        <fullName evidence="2">Uncharacterized protein</fullName>
    </submittedName>
</protein>
<dbReference type="OrthoDB" id="6077771at2759"/>
<accession>V4AKW5</accession>
<reference evidence="2 3" key="1">
    <citation type="journal article" date="2013" name="Nature">
        <title>Insights into bilaterian evolution from three spiralian genomes.</title>
        <authorList>
            <person name="Simakov O."/>
            <person name="Marletaz F."/>
            <person name="Cho S.J."/>
            <person name="Edsinger-Gonzales E."/>
            <person name="Havlak P."/>
            <person name="Hellsten U."/>
            <person name="Kuo D.H."/>
            <person name="Larsson T."/>
            <person name="Lv J."/>
            <person name="Arendt D."/>
            <person name="Savage R."/>
            <person name="Osoegawa K."/>
            <person name="de Jong P."/>
            <person name="Grimwood J."/>
            <person name="Chapman J.A."/>
            <person name="Shapiro H."/>
            <person name="Aerts A."/>
            <person name="Otillar R.P."/>
            <person name="Terry A.Y."/>
            <person name="Boore J.L."/>
            <person name="Grigoriev I.V."/>
            <person name="Lindberg D.R."/>
            <person name="Seaver E.C."/>
            <person name="Weisblat D.A."/>
            <person name="Putnam N.H."/>
            <person name="Rokhsar D.S."/>
        </authorList>
    </citation>
    <scope>NUCLEOTIDE SEQUENCE [LARGE SCALE GENOMIC DNA]</scope>
</reference>
<evidence type="ECO:0000313" key="2">
    <source>
        <dbReference type="EMBL" id="ESO94231.1"/>
    </source>
</evidence>
<feature type="compositionally biased region" description="Polar residues" evidence="1">
    <location>
        <begin position="478"/>
        <end position="488"/>
    </location>
</feature>
<evidence type="ECO:0000313" key="3">
    <source>
        <dbReference type="Proteomes" id="UP000030746"/>
    </source>
</evidence>
<dbReference type="RefSeq" id="XP_009055076.1">
    <property type="nucleotide sequence ID" value="XM_009056828.1"/>
</dbReference>
<dbReference type="EMBL" id="KB201847">
    <property type="protein sequence ID" value="ESO94231.1"/>
    <property type="molecule type" value="Genomic_DNA"/>
</dbReference>
<dbReference type="CTD" id="20238700"/>
<dbReference type="OMA" id="RENEVHT"/>